<dbReference type="OrthoDB" id="786888at2759"/>
<evidence type="ECO:0000313" key="2">
    <source>
        <dbReference type="EMBL" id="CAA7394999.1"/>
    </source>
</evidence>
<keyword evidence="3" id="KW-1185">Reference proteome</keyword>
<dbReference type="EMBL" id="LR746267">
    <property type="protein sequence ID" value="CAA7394999.1"/>
    <property type="molecule type" value="Genomic_DNA"/>
</dbReference>
<sequence length="265" mass="28851">MAAARGATSEPESLYQPGGVPDPRCRQPDVAVDEGPHREVARHLPVGDDVEPRPLDPADDGGSRPRVHILAVVESVQGEVPRPWQPSLLPDPLPQIRLHHHSPRVLLPRPPQVRRWRRRRRRHGGVFFLEDDVAGVDGEAGVLIRVLAAVGRHGVLLVGERSAGGDVAVLEDGGGVAKDEVDSAADAALAEELAQGVGVERVLVAGDLRAEVGGEVRVRPQRHRLVLLRPRRVLHRQVPHDESLPRNSCKNDDDDHHHVLLLSGS</sequence>
<feature type="compositionally biased region" description="Basic and acidic residues" evidence="1">
    <location>
        <begin position="34"/>
        <end position="56"/>
    </location>
</feature>
<evidence type="ECO:0000313" key="3">
    <source>
        <dbReference type="Proteomes" id="UP000663760"/>
    </source>
</evidence>
<dbReference type="Proteomes" id="UP000663760">
    <property type="component" value="Chromosome 4"/>
</dbReference>
<dbReference type="AlphaFoldDB" id="A0A7I8KB56"/>
<evidence type="ECO:0000256" key="1">
    <source>
        <dbReference type="SAM" id="MobiDB-lite"/>
    </source>
</evidence>
<proteinExistence type="predicted"/>
<organism evidence="2 3">
    <name type="scientific">Spirodela intermedia</name>
    <name type="common">Intermediate duckweed</name>
    <dbReference type="NCBI Taxonomy" id="51605"/>
    <lineage>
        <taxon>Eukaryota</taxon>
        <taxon>Viridiplantae</taxon>
        <taxon>Streptophyta</taxon>
        <taxon>Embryophyta</taxon>
        <taxon>Tracheophyta</taxon>
        <taxon>Spermatophyta</taxon>
        <taxon>Magnoliopsida</taxon>
        <taxon>Liliopsida</taxon>
        <taxon>Araceae</taxon>
        <taxon>Lemnoideae</taxon>
        <taxon>Spirodela</taxon>
    </lineage>
</organism>
<feature type="region of interest" description="Disordered" evidence="1">
    <location>
        <begin position="1"/>
        <end position="64"/>
    </location>
</feature>
<gene>
    <name evidence="2" type="ORF">SI8410_04005660</name>
</gene>
<name>A0A7I8KB56_SPIIN</name>
<reference evidence="2" key="1">
    <citation type="submission" date="2020-02" db="EMBL/GenBank/DDBJ databases">
        <authorList>
            <person name="Scholz U."/>
            <person name="Mascher M."/>
            <person name="Fiebig A."/>
        </authorList>
    </citation>
    <scope>NUCLEOTIDE SEQUENCE</scope>
</reference>
<accession>A0A7I8KB56</accession>
<protein>
    <submittedName>
        <fullName evidence="2">Uncharacterized protein</fullName>
    </submittedName>
</protein>